<feature type="domain" description="PX" evidence="2">
    <location>
        <begin position="1"/>
        <end position="79"/>
    </location>
</feature>
<organism evidence="3 4">
    <name type="scientific">Chiloscyllium punctatum</name>
    <name type="common">Brownbanded bambooshark</name>
    <name type="synonym">Hemiscyllium punctatum</name>
    <dbReference type="NCBI Taxonomy" id="137246"/>
    <lineage>
        <taxon>Eukaryota</taxon>
        <taxon>Metazoa</taxon>
        <taxon>Chordata</taxon>
        <taxon>Craniata</taxon>
        <taxon>Vertebrata</taxon>
        <taxon>Chondrichthyes</taxon>
        <taxon>Elasmobranchii</taxon>
        <taxon>Galeomorphii</taxon>
        <taxon>Galeoidea</taxon>
        <taxon>Orectolobiformes</taxon>
        <taxon>Hemiscylliidae</taxon>
        <taxon>Chiloscyllium</taxon>
    </lineage>
</organism>
<dbReference type="GO" id="GO:0035091">
    <property type="term" value="F:phosphatidylinositol binding"/>
    <property type="evidence" value="ECO:0007669"/>
    <property type="project" value="InterPro"/>
</dbReference>
<dbReference type="OrthoDB" id="9826716at2759"/>
<keyword evidence="4" id="KW-1185">Reference proteome</keyword>
<evidence type="ECO:0000259" key="2">
    <source>
        <dbReference type="PROSITE" id="PS50195"/>
    </source>
</evidence>
<evidence type="ECO:0000256" key="1">
    <source>
        <dbReference type="SAM" id="MobiDB-lite"/>
    </source>
</evidence>
<evidence type="ECO:0000313" key="3">
    <source>
        <dbReference type="EMBL" id="GCC38786.1"/>
    </source>
</evidence>
<dbReference type="STRING" id="137246.A0A401T7Y7"/>
<dbReference type="EMBL" id="BEZZ01018960">
    <property type="protein sequence ID" value="GCC38786.1"/>
    <property type="molecule type" value="Genomic_DNA"/>
</dbReference>
<sequence>MMRVTHGDFTWTLKKKFKHFEELHRDLMRHRFKVRVIQQPLARLAAAPGQRREPGSAMSMPALPHQPEWASMRQASSKQ</sequence>
<dbReference type="Gene3D" id="3.30.1520.10">
    <property type="entry name" value="Phox-like domain"/>
    <property type="match status" value="1"/>
</dbReference>
<evidence type="ECO:0000313" key="4">
    <source>
        <dbReference type="Proteomes" id="UP000287033"/>
    </source>
</evidence>
<dbReference type="SUPFAM" id="SSF64268">
    <property type="entry name" value="PX domain"/>
    <property type="match status" value="1"/>
</dbReference>
<protein>
    <recommendedName>
        <fullName evidence="2">PX domain-containing protein</fullName>
    </recommendedName>
</protein>
<gene>
    <name evidence="3" type="ORF">chiPu_0023311</name>
</gene>
<comment type="caution">
    <text evidence="3">The sequence shown here is derived from an EMBL/GenBank/DDBJ whole genome shotgun (WGS) entry which is preliminary data.</text>
</comment>
<accession>A0A401T7Y7</accession>
<proteinExistence type="predicted"/>
<dbReference type="Proteomes" id="UP000287033">
    <property type="component" value="Unassembled WGS sequence"/>
</dbReference>
<dbReference type="PROSITE" id="PS50195">
    <property type="entry name" value="PX"/>
    <property type="match status" value="1"/>
</dbReference>
<feature type="region of interest" description="Disordered" evidence="1">
    <location>
        <begin position="45"/>
        <end position="79"/>
    </location>
</feature>
<dbReference type="InterPro" id="IPR036871">
    <property type="entry name" value="PX_dom_sf"/>
</dbReference>
<dbReference type="InterPro" id="IPR001683">
    <property type="entry name" value="PX_dom"/>
</dbReference>
<dbReference type="Pfam" id="PF00787">
    <property type="entry name" value="PX"/>
    <property type="match status" value="1"/>
</dbReference>
<reference evidence="3 4" key="1">
    <citation type="journal article" date="2018" name="Nat. Ecol. Evol.">
        <title>Shark genomes provide insights into elasmobranch evolution and the origin of vertebrates.</title>
        <authorList>
            <person name="Hara Y"/>
            <person name="Yamaguchi K"/>
            <person name="Onimaru K"/>
            <person name="Kadota M"/>
            <person name="Koyanagi M"/>
            <person name="Keeley SD"/>
            <person name="Tatsumi K"/>
            <person name="Tanaka K"/>
            <person name="Motone F"/>
            <person name="Kageyama Y"/>
            <person name="Nozu R"/>
            <person name="Adachi N"/>
            <person name="Nishimura O"/>
            <person name="Nakagawa R"/>
            <person name="Tanegashima C"/>
            <person name="Kiyatake I"/>
            <person name="Matsumoto R"/>
            <person name="Murakumo K"/>
            <person name="Nishida K"/>
            <person name="Terakita A"/>
            <person name="Kuratani S"/>
            <person name="Sato K"/>
            <person name="Hyodo S Kuraku.S."/>
        </authorList>
    </citation>
    <scope>NUCLEOTIDE SEQUENCE [LARGE SCALE GENOMIC DNA]</scope>
</reference>
<dbReference type="AlphaFoldDB" id="A0A401T7Y7"/>
<name>A0A401T7Y7_CHIPU</name>
<feature type="non-terminal residue" evidence="3">
    <location>
        <position position="79"/>
    </location>
</feature>